<dbReference type="EMBL" id="KC117376">
    <property type="protein sequence ID" value="AGC34350.1"/>
    <property type="molecule type" value="Genomic_DNA"/>
</dbReference>
<dbReference type="Proteomes" id="UP000011138">
    <property type="component" value="Segment"/>
</dbReference>
<evidence type="ECO:0000313" key="2">
    <source>
        <dbReference type="Proteomes" id="UP000011138"/>
    </source>
</evidence>
<keyword evidence="2" id="KW-1185">Reference proteome</keyword>
<evidence type="ECO:0000313" key="1">
    <source>
        <dbReference type="EMBL" id="AGC34350.1"/>
    </source>
</evidence>
<reference evidence="1 2" key="1">
    <citation type="journal article" date="2013" name="J. Virol.">
        <title>Insights into head-tailed viruses infecting extremely halophilic archaea.</title>
        <authorList>
            <person name="Pietila M.K."/>
            <person name="Laurinmaki P."/>
            <person name="Russell D.A."/>
            <person name="Ko C.C."/>
            <person name="Jacobs-Sera D."/>
            <person name="Butcher S.J."/>
            <person name="Bamford D.H."/>
            <person name="Hendrix R.W."/>
        </authorList>
    </citation>
    <scope>NUCLEOTIDE SEQUENCE [LARGE SCALE GENOMIC DNA]</scope>
</reference>
<sequence>MPRRSTKPDDVVQFAGLTRHNNVELSEKAQQAASVDYTGNLGTEVYPDDMPETSLATALRGLERAEPTTNAWKVPEQVANRLDVDTINEDSPDGVEAFETAQGDIFIATDRFQSVVSPDKMTEWVQGEFRKENNNQWRDPLWHVPTTDYTIVNPMDFYEPLEQALRDEDLGDAVFGEVRTYKGGGEVHMELLFDAFSIDIGDDTEGGPILLGIRTGYDYFGGTALYAEGFAQDRYCQNSIRNITEEKTRRHVGEPSETREWWDDILAEMDLMTDRLAEVIEEANNIEVDYLDFEFSEVTGHNDDLQAWFEMAGFPTYLAREAASNVRSRAENQFLPTMWELHSGATYAITHHYRGGENTSRLNDLVNASNDMVMNPAQAINTVDARAEQFAERRRREAEGEGELDEFSYSAAVEKFEQNISHQRDEFETRQEELRTMLVTAGGETETDEGEEAA</sequence>
<gene>
    <name evidence="1" type="primary">83</name>
    <name evidence="1" type="ORF">HSTV2_83</name>
</gene>
<dbReference type="GeneID" id="14477220"/>
<protein>
    <submittedName>
        <fullName evidence="1">Uncharacterized protein</fullName>
    </submittedName>
</protein>
<accession>L7TK42</accession>
<dbReference type="KEGG" id="vg:14477220"/>
<proteinExistence type="predicted"/>
<dbReference type="RefSeq" id="YP_007379161.1">
    <property type="nucleotide sequence ID" value="NC_020159.1"/>
</dbReference>
<name>L7TK42_9CAUD</name>
<organism evidence="1 2">
    <name type="scientific">Halorubrum sodomense tailed virus 2</name>
    <dbReference type="NCBI Taxonomy" id="1262527"/>
    <lineage>
        <taxon>Viruses</taxon>
        <taxon>Duplodnaviria</taxon>
        <taxon>Heunggongvirae</taxon>
        <taxon>Uroviricota</taxon>
        <taxon>Caudoviricetes</taxon>
        <taxon>Thumleimavirales</taxon>
        <taxon>Hafunaviridae</taxon>
        <taxon>Mincapvirus</taxon>
        <taxon>Mincapvirus eilatense</taxon>
        <taxon>Mincapvirus HSTV2</taxon>
    </lineage>
</organism>
<dbReference type="OrthoDB" id="23510at10239"/>